<dbReference type="Gene3D" id="3.40.50.300">
    <property type="entry name" value="P-loop containing nucleotide triphosphate hydrolases"/>
    <property type="match status" value="1"/>
</dbReference>
<proteinExistence type="predicted"/>
<keyword evidence="5" id="KW-0547">Nucleotide-binding</keyword>
<name>A0A3S3UM73_9GAMM</name>
<dbReference type="EMBL" id="RJLM01000003">
    <property type="protein sequence ID" value="RWX55658.1"/>
    <property type="molecule type" value="Genomic_DNA"/>
</dbReference>
<feature type="transmembrane region" description="Helical" evidence="9">
    <location>
        <begin position="267"/>
        <end position="289"/>
    </location>
</feature>
<evidence type="ECO:0000256" key="2">
    <source>
        <dbReference type="ARBA" id="ARBA00022448"/>
    </source>
</evidence>
<feature type="transmembrane region" description="Helical" evidence="9">
    <location>
        <begin position="295"/>
        <end position="316"/>
    </location>
</feature>
<feature type="transmembrane region" description="Helical" evidence="9">
    <location>
        <begin position="77"/>
        <end position="97"/>
    </location>
</feature>
<feature type="domain" description="ABC transmembrane type-1" evidence="11">
    <location>
        <begin position="46"/>
        <end position="324"/>
    </location>
</feature>
<dbReference type="GO" id="GO:0005886">
    <property type="term" value="C:plasma membrane"/>
    <property type="evidence" value="ECO:0007669"/>
    <property type="project" value="UniProtKB-SubCell"/>
</dbReference>
<dbReference type="OrthoDB" id="9806127at2"/>
<dbReference type="SUPFAM" id="SSF52540">
    <property type="entry name" value="P-loop containing nucleoside triphosphate hydrolases"/>
    <property type="match status" value="1"/>
</dbReference>
<sequence>MSHADQLEQNANEIQPSRSLTWWEIWQRLIVISGSYGPKLKRSMWLLIAAAVLQGGALACILPMFVAIFTIQDAQAVVQWLVVMTLLTLLSLVARWGSQGFDFRGDMAKNSHQLRTRLGEKLRVVPLESLKDKRAGEVNATLLGNVDENMAYTLTIANMLLNALLCPLIVAVCTLYYDWRLGMLLMLIFPTLIPLYRWLAPRFNSGISNYVDAHQQLNANVLEYTQGIQVMRSTGCAGEKAQRLQESLAYLEKVQTEGQEKGTKPNLLISSVFELGLLIVFGCGAYWVVQRETDLAVLAALLVVIVRYAEPLASFINYTKIIHLVEASLLRIEALLIVPELPQLPEQHPQRYDISFEQVDFSYQGSNQPNLIGFNLTIPARSMTALVGPSGAGKTTVTRLLMRYADPQKGGVKIGGVDIRAIPPETLNSLVSVVFQDVYLFDDTILANIRMARPEASDSEVQQAAKAANCHAFITRFPQGYLTHVGDIGSRLSGGERQRISIARAILKNAPILVLDEPTAALDTESEVAVQSAIDTLIKDKTVIVIAHRLSTVTSASNIVVVEDGRLVEQGIHNELIANPGRYCSMWQAQQRVKNWHLAENC</sequence>
<evidence type="ECO:0000313" key="13">
    <source>
        <dbReference type="Proteomes" id="UP000287563"/>
    </source>
</evidence>
<evidence type="ECO:0000256" key="7">
    <source>
        <dbReference type="ARBA" id="ARBA00022989"/>
    </source>
</evidence>
<feature type="transmembrane region" description="Helical" evidence="9">
    <location>
        <begin position="159"/>
        <end position="177"/>
    </location>
</feature>
<dbReference type="InterPro" id="IPR011527">
    <property type="entry name" value="ABC1_TM_dom"/>
</dbReference>
<keyword evidence="2" id="KW-0813">Transport</keyword>
<protein>
    <submittedName>
        <fullName evidence="12">ABC transporter ATP-binding protein</fullName>
    </submittedName>
</protein>
<feature type="transmembrane region" description="Helical" evidence="9">
    <location>
        <begin position="183"/>
        <end position="200"/>
    </location>
</feature>
<dbReference type="InterPro" id="IPR003439">
    <property type="entry name" value="ABC_transporter-like_ATP-bd"/>
</dbReference>
<dbReference type="AlphaFoldDB" id="A0A3S3UM73"/>
<dbReference type="Gene3D" id="1.20.1560.10">
    <property type="entry name" value="ABC transporter type 1, transmembrane domain"/>
    <property type="match status" value="1"/>
</dbReference>
<reference evidence="12 13" key="1">
    <citation type="submission" date="2018-11" db="EMBL/GenBank/DDBJ databases">
        <title>Photobacterium sp. BEI247 sp. nov., a marine bacterium isolated from Yongle Blue Hole in the South China Sea.</title>
        <authorList>
            <person name="Wang X."/>
        </authorList>
    </citation>
    <scope>NUCLEOTIDE SEQUENCE [LARGE SCALE GENOMIC DNA]</scope>
    <source>
        <strain evidence="13">BEI247</strain>
    </source>
</reference>
<keyword evidence="7 9" id="KW-1133">Transmembrane helix</keyword>
<dbReference type="PANTHER" id="PTHR24221:SF654">
    <property type="entry name" value="ATP-BINDING CASSETTE SUB-FAMILY B MEMBER 6"/>
    <property type="match status" value="1"/>
</dbReference>
<evidence type="ECO:0000256" key="4">
    <source>
        <dbReference type="ARBA" id="ARBA00022692"/>
    </source>
</evidence>
<dbReference type="GO" id="GO:0016887">
    <property type="term" value="F:ATP hydrolysis activity"/>
    <property type="evidence" value="ECO:0007669"/>
    <property type="project" value="InterPro"/>
</dbReference>
<evidence type="ECO:0000256" key="6">
    <source>
        <dbReference type="ARBA" id="ARBA00022840"/>
    </source>
</evidence>
<dbReference type="GO" id="GO:0005524">
    <property type="term" value="F:ATP binding"/>
    <property type="evidence" value="ECO:0007669"/>
    <property type="project" value="UniProtKB-KW"/>
</dbReference>
<feature type="transmembrane region" description="Helical" evidence="9">
    <location>
        <begin position="45"/>
        <end position="71"/>
    </location>
</feature>
<dbReference type="PROSITE" id="PS00211">
    <property type="entry name" value="ABC_TRANSPORTER_1"/>
    <property type="match status" value="1"/>
</dbReference>
<dbReference type="GO" id="GO:0034040">
    <property type="term" value="F:ATPase-coupled lipid transmembrane transporter activity"/>
    <property type="evidence" value="ECO:0007669"/>
    <property type="project" value="TreeGrafter"/>
</dbReference>
<dbReference type="SUPFAM" id="SSF90123">
    <property type="entry name" value="ABC transporter transmembrane region"/>
    <property type="match status" value="1"/>
</dbReference>
<dbReference type="FunFam" id="3.40.50.300:FF:000221">
    <property type="entry name" value="Multidrug ABC transporter ATP-binding protein"/>
    <property type="match status" value="1"/>
</dbReference>
<evidence type="ECO:0000313" key="12">
    <source>
        <dbReference type="EMBL" id="RWX55658.1"/>
    </source>
</evidence>
<accession>A0A3S3UM73</accession>
<evidence type="ECO:0000259" key="11">
    <source>
        <dbReference type="PROSITE" id="PS50929"/>
    </source>
</evidence>
<keyword evidence="4 9" id="KW-0812">Transmembrane</keyword>
<dbReference type="InterPro" id="IPR039421">
    <property type="entry name" value="Type_1_exporter"/>
</dbReference>
<comment type="caution">
    <text evidence="12">The sequence shown here is derived from an EMBL/GenBank/DDBJ whole genome shotgun (WGS) entry which is preliminary data.</text>
</comment>
<feature type="domain" description="ABC transporter" evidence="10">
    <location>
        <begin position="354"/>
        <end position="589"/>
    </location>
</feature>
<dbReference type="InterPro" id="IPR003593">
    <property type="entry name" value="AAA+_ATPase"/>
</dbReference>
<keyword evidence="8 9" id="KW-0472">Membrane</keyword>
<evidence type="ECO:0000256" key="5">
    <source>
        <dbReference type="ARBA" id="ARBA00022741"/>
    </source>
</evidence>
<dbReference type="Pfam" id="PF00664">
    <property type="entry name" value="ABC_membrane"/>
    <property type="match status" value="1"/>
</dbReference>
<organism evidence="12 13">
    <name type="scientific">Photobacterium chitinilyticum</name>
    <dbReference type="NCBI Taxonomy" id="2485123"/>
    <lineage>
        <taxon>Bacteria</taxon>
        <taxon>Pseudomonadati</taxon>
        <taxon>Pseudomonadota</taxon>
        <taxon>Gammaproteobacteria</taxon>
        <taxon>Vibrionales</taxon>
        <taxon>Vibrionaceae</taxon>
        <taxon>Photobacterium</taxon>
    </lineage>
</organism>
<evidence type="ECO:0000259" key="10">
    <source>
        <dbReference type="PROSITE" id="PS50893"/>
    </source>
</evidence>
<keyword evidence="13" id="KW-1185">Reference proteome</keyword>
<dbReference type="Proteomes" id="UP000287563">
    <property type="component" value="Unassembled WGS sequence"/>
</dbReference>
<dbReference type="PANTHER" id="PTHR24221">
    <property type="entry name" value="ATP-BINDING CASSETTE SUB-FAMILY B"/>
    <property type="match status" value="1"/>
</dbReference>
<dbReference type="InterPro" id="IPR036640">
    <property type="entry name" value="ABC1_TM_sf"/>
</dbReference>
<keyword evidence="3" id="KW-1003">Cell membrane</keyword>
<dbReference type="InterPro" id="IPR027417">
    <property type="entry name" value="P-loop_NTPase"/>
</dbReference>
<dbReference type="InterPro" id="IPR017871">
    <property type="entry name" value="ABC_transporter-like_CS"/>
</dbReference>
<evidence type="ECO:0000256" key="3">
    <source>
        <dbReference type="ARBA" id="ARBA00022475"/>
    </source>
</evidence>
<evidence type="ECO:0000256" key="1">
    <source>
        <dbReference type="ARBA" id="ARBA00004651"/>
    </source>
</evidence>
<dbReference type="SMART" id="SM00382">
    <property type="entry name" value="AAA"/>
    <property type="match status" value="1"/>
</dbReference>
<keyword evidence="6 12" id="KW-0067">ATP-binding</keyword>
<dbReference type="Pfam" id="PF00005">
    <property type="entry name" value="ABC_tran"/>
    <property type="match status" value="1"/>
</dbReference>
<dbReference type="PROSITE" id="PS50893">
    <property type="entry name" value="ABC_TRANSPORTER_2"/>
    <property type="match status" value="1"/>
</dbReference>
<dbReference type="GO" id="GO:0140359">
    <property type="term" value="F:ABC-type transporter activity"/>
    <property type="evidence" value="ECO:0007669"/>
    <property type="project" value="InterPro"/>
</dbReference>
<evidence type="ECO:0000256" key="9">
    <source>
        <dbReference type="SAM" id="Phobius"/>
    </source>
</evidence>
<comment type="subcellular location">
    <subcellularLocation>
        <location evidence="1">Cell membrane</location>
        <topology evidence="1">Multi-pass membrane protein</topology>
    </subcellularLocation>
</comment>
<evidence type="ECO:0000256" key="8">
    <source>
        <dbReference type="ARBA" id="ARBA00023136"/>
    </source>
</evidence>
<dbReference type="PROSITE" id="PS50929">
    <property type="entry name" value="ABC_TM1F"/>
    <property type="match status" value="1"/>
</dbReference>
<gene>
    <name evidence="12" type="ORF">EDI28_09915</name>
</gene>